<sequence length="129" mass="14361">MMWNPRVQTTASPEKMKNDFVGRSKCRRIEEADISSALAVDQRAVDEAVRSFTADVDRHLPSSTSSFSSCSVLVGPLLSNAHHCGTVPLHTSSYCAIGKFFFSKANNPPPFKLHKLLKFLLISSWMHTH</sequence>
<accession>A0A8X6SF64</accession>
<organism evidence="1 2">
    <name type="scientific">Trichonephila clavipes</name>
    <name type="common">Golden silk orbweaver</name>
    <name type="synonym">Nephila clavipes</name>
    <dbReference type="NCBI Taxonomy" id="2585209"/>
    <lineage>
        <taxon>Eukaryota</taxon>
        <taxon>Metazoa</taxon>
        <taxon>Ecdysozoa</taxon>
        <taxon>Arthropoda</taxon>
        <taxon>Chelicerata</taxon>
        <taxon>Arachnida</taxon>
        <taxon>Araneae</taxon>
        <taxon>Araneomorphae</taxon>
        <taxon>Entelegynae</taxon>
        <taxon>Araneoidea</taxon>
        <taxon>Nephilidae</taxon>
        <taxon>Trichonephila</taxon>
    </lineage>
</organism>
<evidence type="ECO:0000313" key="1">
    <source>
        <dbReference type="EMBL" id="GFY07326.1"/>
    </source>
</evidence>
<keyword evidence="2" id="KW-1185">Reference proteome</keyword>
<evidence type="ECO:0000313" key="2">
    <source>
        <dbReference type="Proteomes" id="UP000887159"/>
    </source>
</evidence>
<reference evidence="1" key="1">
    <citation type="submission" date="2020-08" db="EMBL/GenBank/DDBJ databases">
        <title>Multicomponent nature underlies the extraordinary mechanical properties of spider dragline silk.</title>
        <authorList>
            <person name="Kono N."/>
            <person name="Nakamura H."/>
            <person name="Mori M."/>
            <person name="Yoshida Y."/>
            <person name="Ohtoshi R."/>
            <person name="Malay A.D."/>
            <person name="Moran D.A.P."/>
            <person name="Tomita M."/>
            <person name="Numata K."/>
            <person name="Arakawa K."/>
        </authorList>
    </citation>
    <scope>NUCLEOTIDE SEQUENCE</scope>
</reference>
<name>A0A8X6SF64_TRICX</name>
<protein>
    <submittedName>
        <fullName evidence="1">Uncharacterized protein</fullName>
    </submittedName>
</protein>
<gene>
    <name evidence="1" type="ORF">TNCV_5085131</name>
</gene>
<dbReference type="AlphaFoldDB" id="A0A8X6SF64"/>
<comment type="caution">
    <text evidence="1">The sequence shown here is derived from an EMBL/GenBank/DDBJ whole genome shotgun (WGS) entry which is preliminary data.</text>
</comment>
<dbReference type="EMBL" id="BMAU01021272">
    <property type="protein sequence ID" value="GFY07326.1"/>
    <property type="molecule type" value="Genomic_DNA"/>
</dbReference>
<dbReference type="Proteomes" id="UP000887159">
    <property type="component" value="Unassembled WGS sequence"/>
</dbReference>
<proteinExistence type="predicted"/>